<comment type="activity regulation">
    <text evidence="9">Inhibited by fructose 1,6-bisphosphate (FBP).</text>
</comment>
<dbReference type="GO" id="GO:0004370">
    <property type="term" value="F:glycerol kinase activity"/>
    <property type="evidence" value="ECO:0007669"/>
    <property type="project" value="UniProtKB-UniRule"/>
</dbReference>
<proteinExistence type="inferred from homology"/>
<feature type="binding site" evidence="9">
    <location>
        <position position="83"/>
    </location>
    <ligand>
        <name>sn-glycerol 3-phosphate</name>
        <dbReference type="ChEBI" id="CHEBI:57597"/>
    </ligand>
</feature>
<evidence type="ECO:0000313" key="13">
    <source>
        <dbReference type="Proteomes" id="UP000065261"/>
    </source>
</evidence>
<dbReference type="EMBL" id="CP011034">
    <property type="protein sequence ID" value="ALS31588.1"/>
    <property type="molecule type" value="Genomic_DNA"/>
</dbReference>
<dbReference type="UniPathway" id="UPA00618">
    <property type="reaction ID" value="UER00672"/>
</dbReference>
<dbReference type="HAMAP" id="MF_00186">
    <property type="entry name" value="Glycerol_kin"/>
    <property type="match status" value="1"/>
</dbReference>
<organism evidence="12">
    <name type="scientific">Pseudoalteromonas translucida KMM 520</name>
    <dbReference type="NCBI Taxonomy" id="1315283"/>
    <lineage>
        <taxon>Bacteria</taxon>
        <taxon>Pseudomonadati</taxon>
        <taxon>Pseudomonadota</taxon>
        <taxon>Gammaproteobacteria</taxon>
        <taxon>Alteromonadales</taxon>
        <taxon>Pseudoalteromonadaceae</taxon>
        <taxon>Pseudoalteromonas</taxon>
    </lineage>
</organism>
<feature type="binding site" evidence="9">
    <location>
        <position position="12"/>
    </location>
    <ligand>
        <name>sn-glycerol 3-phosphate</name>
        <dbReference type="ChEBI" id="CHEBI:57597"/>
    </ligand>
</feature>
<feature type="binding site" evidence="9">
    <location>
        <position position="83"/>
    </location>
    <ligand>
        <name>glycerol</name>
        <dbReference type="ChEBI" id="CHEBI:17754"/>
    </ligand>
</feature>
<dbReference type="NCBIfam" id="NF000756">
    <property type="entry name" value="PRK00047.1"/>
    <property type="match status" value="1"/>
</dbReference>
<accession>A0A0U2MM21</accession>
<evidence type="ECO:0000256" key="8">
    <source>
        <dbReference type="ARBA" id="ARBA00052101"/>
    </source>
</evidence>
<dbReference type="EC" id="2.7.1.30" evidence="9"/>
<comment type="pathway">
    <text evidence="1 9">Polyol metabolism; glycerol degradation via glycerol kinase pathway; sn-glycerol 3-phosphate from glycerol: step 1/1.</text>
</comment>
<dbReference type="OrthoDB" id="9805576at2"/>
<reference evidence="12 13" key="1">
    <citation type="submission" date="2015-03" db="EMBL/GenBank/DDBJ databases">
        <authorList>
            <person name="Murphy D."/>
        </authorList>
    </citation>
    <scope>NUCLEOTIDE SEQUENCE [LARGE SCALE GENOMIC DNA]</scope>
    <source>
        <strain evidence="12 13">KMM 520</strain>
    </source>
</reference>
<comment type="catalytic activity">
    <reaction evidence="8 9">
        <text>glycerol + ATP = sn-glycerol 3-phosphate + ADP + H(+)</text>
        <dbReference type="Rhea" id="RHEA:21644"/>
        <dbReference type="ChEBI" id="CHEBI:15378"/>
        <dbReference type="ChEBI" id="CHEBI:17754"/>
        <dbReference type="ChEBI" id="CHEBI:30616"/>
        <dbReference type="ChEBI" id="CHEBI:57597"/>
        <dbReference type="ChEBI" id="CHEBI:456216"/>
        <dbReference type="EC" id="2.7.1.30"/>
    </reaction>
</comment>
<feature type="binding site" evidence="9">
    <location>
        <position position="16"/>
    </location>
    <ligand>
        <name>ADP</name>
        <dbReference type="ChEBI" id="CHEBI:456216"/>
    </ligand>
</feature>
<feature type="binding site" evidence="9">
    <location>
        <position position="134"/>
    </location>
    <ligand>
        <name>sn-glycerol 3-phosphate</name>
        <dbReference type="ChEBI" id="CHEBI:57597"/>
    </ligand>
</feature>
<dbReference type="PANTHER" id="PTHR10196:SF78">
    <property type="entry name" value="GLYCEROL KINASE"/>
    <property type="match status" value="1"/>
</dbReference>
<feature type="binding site" evidence="9">
    <location>
        <position position="134"/>
    </location>
    <ligand>
        <name>glycerol</name>
        <dbReference type="ChEBI" id="CHEBI:17754"/>
    </ligand>
</feature>
<feature type="domain" description="Carbohydrate kinase FGGY C-terminal" evidence="11">
    <location>
        <begin position="260"/>
        <end position="446"/>
    </location>
</feature>
<dbReference type="SUPFAM" id="SSF53067">
    <property type="entry name" value="Actin-like ATPase domain"/>
    <property type="match status" value="2"/>
</dbReference>
<dbReference type="InterPro" id="IPR000577">
    <property type="entry name" value="Carb_kinase_FGGY"/>
</dbReference>
<feature type="binding site" evidence="9">
    <location>
        <position position="412"/>
    </location>
    <ligand>
        <name>ADP</name>
        <dbReference type="ChEBI" id="CHEBI:456216"/>
    </ligand>
</feature>
<evidence type="ECO:0000256" key="5">
    <source>
        <dbReference type="ARBA" id="ARBA00022777"/>
    </source>
</evidence>
<keyword evidence="3 9" id="KW-0808">Transferase</keyword>
<evidence type="ECO:0000256" key="4">
    <source>
        <dbReference type="ARBA" id="ARBA00022741"/>
    </source>
</evidence>
<dbReference type="FunFam" id="3.30.420.40:FF:000008">
    <property type="entry name" value="Glycerol kinase"/>
    <property type="match status" value="1"/>
</dbReference>
<gene>
    <name evidence="9 12" type="primary">glpK</name>
    <name evidence="12" type="ORF">PTRA_a0208</name>
</gene>
<comment type="similarity">
    <text evidence="2 9">Belongs to the FGGY kinase family.</text>
</comment>
<dbReference type="GO" id="GO:0005524">
    <property type="term" value="F:ATP binding"/>
    <property type="evidence" value="ECO:0007669"/>
    <property type="project" value="UniProtKB-UniRule"/>
</dbReference>
<evidence type="ECO:0000259" key="10">
    <source>
        <dbReference type="Pfam" id="PF00370"/>
    </source>
</evidence>
<feature type="binding site" evidence="9">
    <location>
        <position position="408"/>
    </location>
    <ligand>
        <name>ATP</name>
        <dbReference type="ChEBI" id="CHEBI:30616"/>
    </ligand>
</feature>
<keyword evidence="7 9" id="KW-0067">ATP-binding</keyword>
<dbReference type="CDD" id="cd07786">
    <property type="entry name" value="FGGY_EcGK_like"/>
    <property type="match status" value="1"/>
</dbReference>
<dbReference type="InterPro" id="IPR043129">
    <property type="entry name" value="ATPase_NBD"/>
</dbReference>
<dbReference type="Pfam" id="PF02782">
    <property type="entry name" value="FGGY_C"/>
    <property type="match status" value="1"/>
</dbReference>
<feature type="binding site" evidence="9">
    <location>
        <position position="12"/>
    </location>
    <ligand>
        <name>ADP</name>
        <dbReference type="ChEBI" id="CHEBI:456216"/>
    </ligand>
</feature>
<feature type="binding site" evidence="9">
    <location>
        <position position="82"/>
    </location>
    <ligand>
        <name>sn-glycerol 3-phosphate</name>
        <dbReference type="ChEBI" id="CHEBI:57597"/>
    </ligand>
</feature>
<feature type="binding site" evidence="9">
    <location>
        <position position="243"/>
    </location>
    <ligand>
        <name>glycerol</name>
        <dbReference type="ChEBI" id="CHEBI:17754"/>
    </ligand>
</feature>
<dbReference type="FunFam" id="3.30.420.40:FF:000007">
    <property type="entry name" value="Glycerol kinase"/>
    <property type="match status" value="1"/>
</dbReference>
<feature type="binding site" evidence="9">
    <location>
        <position position="82"/>
    </location>
    <ligand>
        <name>glycerol</name>
        <dbReference type="ChEBI" id="CHEBI:17754"/>
    </ligand>
</feature>
<dbReference type="PATRIC" id="fig|1315283.4.peg.181"/>
<feature type="binding site" evidence="9">
    <location>
        <position position="308"/>
    </location>
    <ligand>
        <name>ATP</name>
        <dbReference type="ChEBI" id="CHEBI:30616"/>
    </ligand>
</feature>
<feature type="binding site" evidence="9">
    <location>
        <position position="12"/>
    </location>
    <ligand>
        <name>ATP</name>
        <dbReference type="ChEBI" id="CHEBI:30616"/>
    </ligand>
</feature>
<dbReference type="GO" id="GO:0019563">
    <property type="term" value="P:glycerol catabolic process"/>
    <property type="evidence" value="ECO:0007669"/>
    <property type="project" value="UniProtKB-UniRule"/>
</dbReference>
<name>A0A0U2MM21_9GAMM</name>
<dbReference type="Pfam" id="PF00370">
    <property type="entry name" value="FGGY_N"/>
    <property type="match status" value="1"/>
</dbReference>
<evidence type="ECO:0000259" key="11">
    <source>
        <dbReference type="Pfam" id="PF02782"/>
    </source>
</evidence>
<evidence type="ECO:0000256" key="9">
    <source>
        <dbReference type="HAMAP-Rule" id="MF_00186"/>
    </source>
</evidence>
<comment type="function">
    <text evidence="9">Key enzyme in the regulation of glycerol uptake and metabolism. Catalyzes the phosphorylation of glycerol to yield sn-glycerol 3-phosphate.</text>
</comment>
<dbReference type="InterPro" id="IPR005999">
    <property type="entry name" value="Glycerol_kin"/>
</dbReference>
<keyword evidence="5 9" id="KW-0418">Kinase</keyword>
<feature type="binding site" evidence="9">
    <location>
        <position position="243"/>
    </location>
    <ligand>
        <name>sn-glycerol 3-phosphate</name>
        <dbReference type="ChEBI" id="CHEBI:57597"/>
    </ligand>
</feature>
<dbReference type="PIRSF" id="PIRSF000538">
    <property type="entry name" value="GlpK"/>
    <property type="match status" value="1"/>
</dbReference>
<keyword evidence="4 9" id="KW-0547">Nucleotide-binding</keyword>
<dbReference type="GO" id="GO:0005829">
    <property type="term" value="C:cytosol"/>
    <property type="evidence" value="ECO:0007669"/>
    <property type="project" value="TreeGrafter"/>
</dbReference>
<feature type="binding site" evidence="9">
    <location>
        <position position="312"/>
    </location>
    <ligand>
        <name>ATP</name>
        <dbReference type="ChEBI" id="CHEBI:30616"/>
    </ligand>
</feature>
<evidence type="ECO:0000256" key="6">
    <source>
        <dbReference type="ARBA" id="ARBA00022798"/>
    </source>
</evidence>
<feature type="binding site" evidence="9">
    <location>
        <position position="14"/>
    </location>
    <ligand>
        <name>ATP</name>
        <dbReference type="ChEBI" id="CHEBI:30616"/>
    </ligand>
</feature>
<feature type="binding site" evidence="9">
    <location>
        <position position="265"/>
    </location>
    <ligand>
        <name>ATP</name>
        <dbReference type="ChEBI" id="CHEBI:30616"/>
    </ligand>
</feature>
<evidence type="ECO:0000256" key="2">
    <source>
        <dbReference type="ARBA" id="ARBA00009156"/>
    </source>
</evidence>
<dbReference type="InterPro" id="IPR018483">
    <property type="entry name" value="Carb_kinase_FGGY_CS"/>
</dbReference>
<feature type="binding site" evidence="9">
    <location>
        <position position="244"/>
    </location>
    <ligand>
        <name>glycerol</name>
        <dbReference type="ChEBI" id="CHEBI:17754"/>
    </ligand>
</feature>
<dbReference type="PANTHER" id="PTHR10196">
    <property type="entry name" value="SUGAR KINASE"/>
    <property type="match status" value="1"/>
</dbReference>
<feature type="binding site" evidence="9">
    <location>
        <position position="265"/>
    </location>
    <ligand>
        <name>ADP</name>
        <dbReference type="ChEBI" id="CHEBI:456216"/>
    </ligand>
</feature>
<evidence type="ECO:0000256" key="3">
    <source>
        <dbReference type="ARBA" id="ARBA00022679"/>
    </source>
</evidence>
<dbReference type="InterPro" id="IPR018485">
    <property type="entry name" value="FGGY_C"/>
</dbReference>
<protein>
    <recommendedName>
        <fullName evidence="9">Glycerol kinase</fullName>
        <ecNumber evidence="9">2.7.1.30</ecNumber>
    </recommendedName>
    <alternativeName>
        <fullName evidence="9">ATP:glycerol 3-phosphotransferase</fullName>
    </alternativeName>
    <alternativeName>
        <fullName evidence="9">Glycerokinase</fullName>
        <shortName evidence="9">GK</shortName>
    </alternativeName>
</protein>
<evidence type="ECO:0000256" key="7">
    <source>
        <dbReference type="ARBA" id="ARBA00022840"/>
    </source>
</evidence>
<feature type="domain" description="Carbohydrate kinase FGGY N-terminal" evidence="10">
    <location>
        <begin position="4"/>
        <end position="250"/>
    </location>
</feature>
<evidence type="ECO:0000313" key="12">
    <source>
        <dbReference type="EMBL" id="ALS31588.1"/>
    </source>
</evidence>
<dbReference type="Proteomes" id="UP000065261">
    <property type="component" value="Chromosome I"/>
</dbReference>
<dbReference type="KEGG" id="ptn:PTRA_a0208"/>
<keyword evidence="6 9" id="KW-0319">Glycerol metabolism</keyword>
<sequence length="501" mass="55019">MSKYILSIDQGTTSSRAILFTKDAKVVDTAQQTFPQHFPNNGWVEHDPNDILQTVLSTCKTVLANNQVTAEQVIAIGITNQRETTLVWNKKTGQPIYNAIVWQDRRTSEYCEQIRSNKLSKKISDKTGLLLDPYFSATKIRWILDNVAGAQQQAQAGELAFGTVDSYLLWHLTAGKVHRTDATNASRTLLFNIHQQCWDEELLTQFNIPHSMLPEVMDSAAEFGSTSSELFGAPIKICAMAGDQQAALIGQACFKEGMAKSTYGTGCFLMLNTGDKALTSNNRLLTTVAYRLNGRVTYAIEGSIFMAGATMQWIVEGLKLLEHAGDSEAMVKDVPLDHGVFLVPSFTGLGAPYWDANARGAILGLTRDSGISTIVAAALQSVGYQTKDLQKAMEGDGLRPSILRVDGGMAKNNWAMQFLANILGASVERPALTETTSLGVAYLAGLQTGVYQSTEQLATMWQCDRRFEPTMNIDERNDLYAKWQHCIAQVTLSNNATKDDC</sequence>
<evidence type="ECO:0000256" key="1">
    <source>
        <dbReference type="ARBA" id="ARBA00005190"/>
    </source>
</evidence>
<dbReference type="NCBIfam" id="TIGR01311">
    <property type="entry name" value="glycerol_kin"/>
    <property type="match status" value="1"/>
</dbReference>
<feature type="binding site" evidence="9">
    <location>
        <position position="308"/>
    </location>
    <ligand>
        <name>ADP</name>
        <dbReference type="ChEBI" id="CHEBI:456216"/>
    </ligand>
</feature>
<dbReference type="Gene3D" id="3.30.420.40">
    <property type="match status" value="2"/>
</dbReference>
<feature type="binding site" evidence="9">
    <location>
        <position position="408"/>
    </location>
    <ligand>
        <name>ADP</name>
        <dbReference type="ChEBI" id="CHEBI:456216"/>
    </ligand>
</feature>
<dbReference type="RefSeq" id="WP_058372344.1">
    <property type="nucleotide sequence ID" value="NZ_CP011034.1"/>
</dbReference>
<dbReference type="PROSITE" id="PS00933">
    <property type="entry name" value="FGGY_KINASES_1"/>
    <property type="match status" value="1"/>
</dbReference>
<dbReference type="InterPro" id="IPR018484">
    <property type="entry name" value="FGGY_N"/>
</dbReference>
<feature type="binding site" evidence="9">
    <location>
        <position position="13"/>
    </location>
    <ligand>
        <name>ATP</name>
        <dbReference type="ChEBI" id="CHEBI:30616"/>
    </ligand>
</feature>
<dbReference type="GO" id="GO:0006072">
    <property type="term" value="P:glycerol-3-phosphate metabolic process"/>
    <property type="evidence" value="ECO:0007669"/>
    <property type="project" value="InterPro"/>
</dbReference>
<dbReference type="AlphaFoldDB" id="A0A0U2MM21"/>